<feature type="transmembrane region" description="Helical" evidence="3">
    <location>
        <begin position="94"/>
        <end position="112"/>
    </location>
</feature>
<dbReference type="GO" id="GO:0005634">
    <property type="term" value="C:nucleus"/>
    <property type="evidence" value="ECO:0007669"/>
    <property type="project" value="UniProtKB-SubCell"/>
</dbReference>
<evidence type="ECO:0000313" key="5">
    <source>
        <dbReference type="Proteomes" id="UP000270094"/>
    </source>
</evidence>
<evidence type="ECO:0000313" key="4">
    <source>
        <dbReference type="EMBL" id="VDM80121.1"/>
    </source>
</evidence>
<proteinExistence type="predicted"/>
<keyword evidence="3" id="KW-1133">Transmembrane helix</keyword>
<dbReference type="GO" id="GO:0016567">
    <property type="term" value="P:protein ubiquitination"/>
    <property type="evidence" value="ECO:0007669"/>
    <property type="project" value="InterPro"/>
</dbReference>
<keyword evidence="3" id="KW-0472">Membrane</keyword>
<dbReference type="AlphaFoldDB" id="A0A3P7J4I7"/>
<protein>
    <submittedName>
        <fullName evidence="4">Uncharacterized protein</fullName>
    </submittedName>
</protein>
<keyword evidence="5" id="KW-1185">Reference proteome</keyword>
<organism evidence="4 5">
    <name type="scientific">Strongylus vulgaris</name>
    <name type="common">Blood worm</name>
    <dbReference type="NCBI Taxonomy" id="40348"/>
    <lineage>
        <taxon>Eukaryota</taxon>
        <taxon>Metazoa</taxon>
        <taxon>Ecdysozoa</taxon>
        <taxon>Nematoda</taxon>
        <taxon>Chromadorea</taxon>
        <taxon>Rhabditida</taxon>
        <taxon>Rhabditina</taxon>
        <taxon>Rhabditomorpha</taxon>
        <taxon>Strongyloidea</taxon>
        <taxon>Strongylidae</taxon>
        <taxon>Strongylus</taxon>
    </lineage>
</organism>
<evidence type="ECO:0000256" key="1">
    <source>
        <dbReference type="ARBA" id="ARBA00004123"/>
    </source>
</evidence>
<dbReference type="OrthoDB" id="27563at2759"/>
<dbReference type="PANTHER" id="PTHR13129">
    <property type="entry name" value="VPRBP PROTEIN-RELATED"/>
    <property type="match status" value="1"/>
</dbReference>
<name>A0A3P7J4I7_STRVU</name>
<accession>A0A3P7J4I7</accession>
<reference evidence="4 5" key="1">
    <citation type="submission" date="2018-11" db="EMBL/GenBank/DDBJ databases">
        <authorList>
            <consortium name="Pathogen Informatics"/>
        </authorList>
    </citation>
    <scope>NUCLEOTIDE SEQUENCE [LARGE SCALE GENOMIC DNA]</scope>
</reference>
<evidence type="ECO:0000256" key="3">
    <source>
        <dbReference type="SAM" id="Phobius"/>
    </source>
</evidence>
<comment type="subcellular location">
    <subcellularLocation>
        <location evidence="1">Nucleus</location>
    </subcellularLocation>
</comment>
<dbReference type="EMBL" id="UYYB01107416">
    <property type="protein sequence ID" value="VDM80121.1"/>
    <property type="molecule type" value="Genomic_DNA"/>
</dbReference>
<sequence>MKNCKSSTYYVFSIAEIIEQAVDEFLKLDPDPLDDRHPARTHPHAEFGNLLRLLFHNDDFMNKLVISYLLGRDQTELSAAAARLLLDCVPGLDAAVIFAVSTFFSLIYLHLVI</sequence>
<dbReference type="InterPro" id="IPR033270">
    <property type="entry name" value="VPRBP/DCAF1"/>
</dbReference>
<dbReference type="GO" id="GO:0080008">
    <property type="term" value="C:Cul4-RING E3 ubiquitin ligase complex"/>
    <property type="evidence" value="ECO:0007669"/>
    <property type="project" value="TreeGrafter"/>
</dbReference>
<keyword evidence="3" id="KW-0812">Transmembrane</keyword>
<evidence type="ECO:0000256" key="2">
    <source>
        <dbReference type="ARBA" id="ARBA00023242"/>
    </source>
</evidence>
<keyword evidence="2" id="KW-0539">Nucleus</keyword>
<dbReference type="PANTHER" id="PTHR13129:SF4">
    <property type="entry name" value="DDB1- AND CUL4-ASSOCIATED FACTOR 1"/>
    <property type="match status" value="1"/>
</dbReference>
<gene>
    <name evidence="4" type="ORF">SVUK_LOCUS15119</name>
</gene>
<dbReference type="Proteomes" id="UP000270094">
    <property type="component" value="Unassembled WGS sequence"/>
</dbReference>